<evidence type="ECO:0000256" key="1">
    <source>
        <dbReference type="ARBA" id="ARBA00022475"/>
    </source>
</evidence>
<dbReference type="EC" id="2.3.1.275" evidence="10"/>
<dbReference type="KEGG" id="poz:I0K15_09690"/>
<evidence type="ECO:0000256" key="9">
    <source>
        <dbReference type="ARBA" id="ARBA00023264"/>
    </source>
</evidence>
<name>A0A7S9QEE0_9RHOB</name>
<comment type="similarity">
    <text evidence="10">Belongs to the PlsY family.</text>
</comment>
<keyword evidence="2 10" id="KW-0444">Lipid biosynthesis</keyword>
<keyword evidence="4 10" id="KW-0812">Transmembrane</keyword>
<keyword evidence="12" id="KW-1185">Reference proteome</keyword>
<feature type="transmembrane region" description="Helical" evidence="10">
    <location>
        <begin position="120"/>
        <end position="144"/>
    </location>
</feature>
<dbReference type="Pfam" id="PF02660">
    <property type="entry name" value="G3P_acyltransf"/>
    <property type="match status" value="1"/>
</dbReference>
<feature type="transmembrane region" description="Helical" evidence="10">
    <location>
        <begin position="175"/>
        <end position="192"/>
    </location>
</feature>
<dbReference type="EMBL" id="CP064942">
    <property type="protein sequence ID" value="QPH55973.1"/>
    <property type="molecule type" value="Genomic_DNA"/>
</dbReference>
<evidence type="ECO:0000256" key="7">
    <source>
        <dbReference type="ARBA" id="ARBA00023136"/>
    </source>
</evidence>
<keyword evidence="3 10" id="KW-0808">Transferase</keyword>
<evidence type="ECO:0000256" key="5">
    <source>
        <dbReference type="ARBA" id="ARBA00022989"/>
    </source>
</evidence>
<comment type="catalytic activity">
    <reaction evidence="10">
        <text>an acyl phosphate + sn-glycerol 3-phosphate = a 1-acyl-sn-glycero-3-phosphate + phosphate</text>
        <dbReference type="Rhea" id="RHEA:34075"/>
        <dbReference type="ChEBI" id="CHEBI:43474"/>
        <dbReference type="ChEBI" id="CHEBI:57597"/>
        <dbReference type="ChEBI" id="CHEBI:57970"/>
        <dbReference type="ChEBI" id="CHEBI:59918"/>
        <dbReference type="EC" id="2.3.1.275"/>
    </reaction>
</comment>
<evidence type="ECO:0000256" key="3">
    <source>
        <dbReference type="ARBA" id="ARBA00022679"/>
    </source>
</evidence>
<dbReference type="PANTHER" id="PTHR30309:SF0">
    <property type="entry name" value="GLYCEROL-3-PHOSPHATE ACYLTRANSFERASE-RELATED"/>
    <property type="match status" value="1"/>
</dbReference>
<evidence type="ECO:0000313" key="11">
    <source>
        <dbReference type="EMBL" id="QPH55973.1"/>
    </source>
</evidence>
<feature type="transmembrane region" description="Helical" evidence="10">
    <location>
        <begin position="20"/>
        <end position="46"/>
    </location>
</feature>
<evidence type="ECO:0000256" key="8">
    <source>
        <dbReference type="ARBA" id="ARBA00023209"/>
    </source>
</evidence>
<keyword evidence="9 10" id="KW-1208">Phospholipid metabolism</keyword>
<keyword evidence="5 10" id="KW-1133">Transmembrane helix</keyword>
<comment type="function">
    <text evidence="10">Catalyzes the transfer of an acyl group from acyl-phosphate (acyl-PO(4)) to glycerol-3-phosphate (G3P) to form lysophosphatidic acid (LPA). This enzyme utilizes acyl-phosphate as fatty acyl donor, but not acyl-CoA or acyl-ACP.</text>
</comment>
<keyword evidence="6 10" id="KW-0443">Lipid metabolism</keyword>
<feature type="transmembrane region" description="Helical" evidence="10">
    <location>
        <begin position="66"/>
        <end position="90"/>
    </location>
</feature>
<reference evidence="11 12" key="1">
    <citation type="submission" date="2020-11" db="EMBL/GenBank/DDBJ databases">
        <title>Description of Pontivivens ytuae sp. nov. isolated from deep sea sediment of Mariana Trench.</title>
        <authorList>
            <person name="Wang Z."/>
            <person name="Sun Q.-L."/>
            <person name="Xu X.-D."/>
            <person name="Tang Y.-Z."/>
            <person name="Zhang J."/>
        </authorList>
    </citation>
    <scope>NUCLEOTIDE SEQUENCE [LARGE SCALE GENOMIC DNA]</scope>
    <source>
        <strain evidence="11 12">MT2928</strain>
    </source>
</reference>
<dbReference type="NCBIfam" id="TIGR00023">
    <property type="entry name" value="glycerol-3-phosphate 1-O-acyltransferase PlsY"/>
    <property type="match status" value="1"/>
</dbReference>
<sequence length="213" mass="22790">MTAWLPDILGWHRAGPWLAFFVFCGYLIGSIPFGVIISHLFGLGDVRKIGSGNIGATNVLRTGNKLAAFLTLLLDGGKGAAVVFIAYYSYGELAAKTSALGAFAGHLYPIWLKFRGGKGVATFLGVMLALHWPAGILTCLTWLATAAVFRISSLAALVAALLTPIYLVFTGKEPVIWVALIMMVMICIKHWSNIARLVKGTEPKIGQSSGSQH</sequence>
<dbReference type="GO" id="GO:0043772">
    <property type="term" value="F:acyl-phosphate glycerol-3-phosphate acyltransferase activity"/>
    <property type="evidence" value="ECO:0007669"/>
    <property type="project" value="UniProtKB-UniRule"/>
</dbReference>
<evidence type="ECO:0000313" key="12">
    <source>
        <dbReference type="Proteomes" id="UP000594800"/>
    </source>
</evidence>
<proteinExistence type="inferred from homology"/>
<protein>
    <recommendedName>
        <fullName evidence="10">Glycerol-3-phosphate acyltransferase</fullName>
    </recommendedName>
    <alternativeName>
        <fullName evidence="10">Acyl-PO4 G3P acyltransferase</fullName>
    </alternativeName>
    <alternativeName>
        <fullName evidence="10">Acyl-phosphate--glycerol-3-phosphate acyltransferase</fullName>
    </alternativeName>
    <alternativeName>
        <fullName evidence="10">G3P acyltransferase</fullName>
        <shortName evidence="10">GPAT</shortName>
        <ecNumber evidence="10">2.3.1.275</ecNumber>
    </alternativeName>
    <alternativeName>
        <fullName evidence="10">Lysophosphatidic acid synthase</fullName>
        <shortName evidence="10">LPA synthase</shortName>
    </alternativeName>
</protein>
<feature type="transmembrane region" description="Helical" evidence="10">
    <location>
        <begin position="151"/>
        <end position="169"/>
    </location>
</feature>
<dbReference type="HAMAP" id="MF_01043">
    <property type="entry name" value="PlsY"/>
    <property type="match status" value="1"/>
</dbReference>
<organism evidence="11 12">
    <name type="scientific">Pontivivens ytuae</name>
    <dbReference type="NCBI Taxonomy" id="2789856"/>
    <lineage>
        <taxon>Bacteria</taxon>
        <taxon>Pseudomonadati</taxon>
        <taxon>Pseudomonadota</taxon>
        <taxon>Alphaproteobacteria</taxon>
        <taxon>Rhodobacterales</taxon>
        <taxon>Paracoccaceae</taxon>
        <taxon>Pontivivens</taxon>
    </lineage>
</organism>
<gene>
    <name evidence="10 11" type="primary">plsY</name>
    <name evidence="11" type="ORF">I0K15_09690</name>
</gene>
<evidence type="ECO:0000256" key="4">
    <source>
        <dbReference type="ARBA" id="ARBA00022692"/>
    </source>
</evidence>
<dbReference type="GO" id="GO:0008654">
    <property type="term" value="P:phospholipid biosynthetic process"/>
    <property type="evidence" value="ECO:0007669"/>
    <property type="project" value="UniProtKB-UniRule"/>
</dbReference>
<keyword evidence="7 10" id="KW-0472">Membrane</keyword>
<evidence type="ECO:0000256" key="2">
    <source>
        <dbReference type="ARBA" id="ARBA00022516"/>
    </source>
</evidence>
<keyword evidence="1 10" id="KW-1003">Cell membrane</keyword>
<keyword evidence="8 10" id="KW-0594">Phospholipid biosynthesis</keyword>
<comment type="pathway">
    <text evidence="10">Lipid metabolism; phospholipid metabolism.</text>
</comment>
<evidence type="ECO:0000256" key="10">
    <source>
        <dbReference type="HAMAP-Rule" id="MF_01043"/>
    </source>
</evidence>
<dbReference type="UniPathway" id="UPA00085"/>
<dbReference type="InterPro" id="IPR003811">
    <property type="entry name" value="G3P_acylTferase_PlsY"/>
</dbReference>
<dbReference type="PANTHER" id="PTHR30309">
    <property type="entry name" value="INNER MEMBRANE PROTEIN YGIH"/>
    <property type="match status" value="1"/>
</dbReference>
<dbReference type="SMART" id="SM01207">
    <property type="entry name" value="G3P_acyltransf"/>
    <property type="match status" value="1"/>
</dbReference>
<comment type="subunit">
    <text evidence="10">Probably interacts with PlsX.</text>
</comment>
<dbReference type="RefSeq" id="WP_196105233.1">
    <property type="nucleotide sequence ID" value="NZ_CP064942.1"/>
</dbReference>
<comment type="subcellular location">
    <subcellularLocation>
        <location evidence="10">Cell membrane</location>
        <topology evidence="10">Multi-pass membrane protein</topology>
    </subcellularLocation>
</comment>
<dbReference type="GO" id="GO:0005886">
    <property type="term" value="C:plasma membrane"/>
    <property type="evidence" value="ECO:0007669"/>
    <property type="project" value="UniProtKB-SubCell"/>
</dbReference>
<keyword evidence="11" id="KW-0012">Acyltransferase</keyword>
<evidence type="ECO:0000256" key="6">
    <source>
        <dbReference type="ARBA" id="ARBA00023098"/>
    </source>
</evidence>
<dbReference type="AlphaFoldDB" id="A0A7S9QEE0"/>
<accession>A0A7S9QEE0</accession>
<dbReference type="Proteomes" id="UP000594800">
    <property type="component" value="Chromosome"/>
</dbReference>